<evidence type="ECO:0000313" key="1">
    <source>
        <dbReference type="Proteomes" id="UP000887579"/>
    </source>
</evidence>
<sequence length="293" mass="32763">MVFGDLYTELVENKEHNTLYTPPPPTTKTPFEAALKPWIKNITSSKYFTKQYPHPPHVSLPYPHIFTTPKSRRPTTTTELPITSTENISPPSYHHKNETQALSIPPPLTWKSTATPETVQLTTSLMNLYKPNRSLVVGVFTGLAVIGIASVTDSRGIVIGLEYPEYSHFWERVGMKIATRAGISNRIQIRSVESIDKALTKLAAYEPNAFDFIFMNELKKVNSLDDYEHSVRLLRTNGMLVITDALENGAVISGEPNSDIKVVQAMNTRIKNDPRVHASLLPYGGGTWLCIKN</sequence>
<dbReference type="WBParaSite" id="ES5_v2.g256.t1">
    <property type="protein sequence ID" value="ES5_v2.g256.t1"/>
    <property type="gene ID" value="ES5_v2.g256"/>
</dbReference>
<name>A0AC34G7I5_9BILA</name>
<proteinExistence type="predicted"/>
<protein>
    <submittedName>
        <fullName evidence="2">O-methyltransferase</fullName>
    </submittedName>
</protein>
<accession>A0AC34G7I5</accession>
<evidence type="ECO:0000313" key="2">
    <source>
        <dbReference type="WBParaSite" id="ES5_v2.g256.t1"/>
    </source>
</evidence>
<reference evidence="2" key="1">
    <citation type="submission" date="2022-11" db="UniProtKB">
        <authorList>
            <consortium name="WormBaseParasite"/>
        </authorList>
    </citation>
    <scope>IDENTIFICATION</scope>
</reference>
<organism evidence="1 2">
    <name type="scientific">Panagrolaimus sp. ES5</name>
    <dbReference type="NCBI Taxonomy" id="591445"/>
    <lineage>
        <taxon>Eukaryota</taxon>
        <taxon>Metazoa</taxon>
        <taxon>Ecdysozoa</taxon>
        <taxon>Nematoda</taxon>
        <taxon>Chromadorea</taxon>
        <taxon>Rhabditida</taxon>
        <taxon>Tylenchina</taxon>
        <taxon>Panagrolaimomorpha</taxon>
        <taxon>Panagrolaimoidea</taxon>
        <taxon>Panagrolaimidae</taxon>
        <taxon>Panagrolaimus</taxon>
    </lineage>
</organism>
<dbReference type="Proteomes" id="UP000887579">
    <property type="component" value="Unplaced"/>
</dbReference>